<evidence type="ECO:0000256" key="2">
    <source>
        <dbReference type="ARBA" id="ARBA00022475"/>
    </source>
</evidence>
<evidence type="ECO:0000313" key="8">
    <source>
        <dbReference type="EMBL" id="PQA55060.1"/>
    </source>
</evidence>
<evidence type="ECO:0000313" key="9">
    <source>
        <dbReference type="Proteomes" id="UP000239590"/>
    </source>
</evidence>
<dbReference type="GO" id="GO:0005886">
    <property type="term" value="C:plasma membrane"/>
    <property type="evidence" value="ECO:0007669"/>
    <property type="project" value="UniProtKB-SubCell"/>
</dbReference>
<accession>A0A2S7IH03</accession>
<keyword evidence="2" id="KW-1003">Cell membrane</keyword>
<reference evidence="9" key="1">
    <citation type="submission" date="2018-02" db="EMBL/GenBank/DDBJ databases">
        <title>Genome sequencing of Solimonas sp. HR-BB.</title>
        <authorList>
            <person name="Lee Y."/>
            <person name="Jeon C.O."/>
        </authorList>
    </citation>
    <scope>NUCLEOTIDE SEQUENCE [LARGE SCALE GENOMIC DNA]</scope>
    <source>
        <strain evidence="9">HR-U</strain>
    </source>
</reference>
<dbReference type="PANTHER" id="PTHR37937:SF1">
    <property type="entry name" value="CONJUGATIVE TRANSFER: DNA TRANSPORT"/>
    <property type="match status" value="1"/>
</dbReference>
<dbReference type="Gene3D" id="3.40.50.300">
    <property type="entry name" value="P-loop containing nucleotide triphosphate hydrolases"/>
    <property type="match status" value="1"/>
</dbReference>
<dbReference type="InterPro" id="IPR027417">
    <property type="entry name" value="P-loop_NTPase"/>
</dbReference>
<feature type="region of interest" description="Disordered" evidence="6">
    <location>
        <begin position="163"/>
        <end position="199"/>
    </location>
</feature>
<dbReference type="EMBL" id="PTRA01000005">
    <property type="protein sequence ID" value="PQA55060.1"/>
    <property type="molecule type" value="Genomic_DNA"/>
</dbReference>
<name>A0A2S7IH03_9BACT</name>
<dbReference type="RefSeq" id="WP_104715379.1">
    <property type="nucleotide sequence ID" value="NZ_PTRA01000005.1"/>
</dbReference>
<evidence type="ECO:0000259" key="7">
    <source>
        <dbReference type="Pfam" id="PF12696"/>
    </source>
</evidence>
<gene>
    <name evidence="8" type="ORF">C5O19_21185</name>
</gene>
<organism evidence="8 9">
    <name type="scientific">Siphonobacter curvatus</name>
    <dbReference type="NCBI Taxonomy" id="2094562"/>
    <lineage>
        <taxon>Bacteria</taxon>
        <taxon>Pseudomonadati</taxon>
        <taxon>Bacteroidota</taxon>
        <taxon>Cytophagia</taxon>
        <taxon>Cytophagales</taxon>
        <taxon>Cytophagaceae</taxon>
        <taxon>Siphonobacter</taxon>
    </lineage>
</organism>
<dbReference type="PANTHER" id="PTHR37937">
    <property type="entry name" value="CONJUGATIVE TRANSFER: DNA TRANSPORT"/>
    <property type="match status" value="1"/>
</dbReference>
<evidence type="ECO:0000256" key="5">
    <source>
        <dbReference type="ARBA" id="ARBA00023136"/>
    </source>
</evidence>
<proteinExistence type="predicted"/>
<comment type="caution">
    <text evidence="8">The sequence shown here is derived from an EMBL/GenBank/DDBJ whole genome shotgun (WGS) entry which is preliminary data.</text>
</comment>
<dbReference type="Pfam" id="PF12696">
    <property type="entry name" value="TraG-D_C"/>
    <property type="match status" value="1"/>
</dbReference>
<protein>
    <recommendedName>
        <fullName evidence="7">TraD/TraG TraM recognition site domain-containing protein</fullName>
    </recommendedName>
</protein>
<keyword evidence="4" id="KW-1133">Transmembrane helix</keyword>
<keyword evidence="9" id="KW-1185">Reference proteome</keyword>
<dbReference type="Proteomes" id="UP000239590">
    <property type="component" value="Unassembled WGS sequence"/>
</dbReference>
<dbReference type="InterPro" id="IPR032689">
    <property type="entry name" value="TraG-D_C"/>
</dbReference>
<dbReference type="AlphaFoldDB" id="A0A2S7IH03"/>
<dbReference type="OrthoDB" id="102453at2"/>
<evidence type="ECO:0000256" key="1">
    <source>
        <dbReference type="ARBA" id="ARBA00004651"/>
    </source>
</evidence>
<keyword evidence="3" id="KW-0812">Transmembrane</keyword>
<dbReference type="SUPFAM" id="SSF52540">
    <property type="entry name" value="P-loop containing nucleoside triphosphate hydrolases"/>
    <property type="match status" value="1"/>
</dbReference>
<evidence type="ECO:0000256" key="4">
    <source>
        <dbReference type="ARBA" id="ARBA00022989"/>
    </source>
</evidence>
<sequence length="199" mass="22487">MMKQRIWVKVATIFEAQDISQIKDLYGTAKKNALLATLNNQFFGRVASYPTAQYVVNLWGKAYVKSESVSERKSRDKTSVSKTQRLHERSRVTLQQVLSLETGEFLGQLVESSMSSFKAKIRVQSRGECVPLPAFRKVDATLIKANFSRIRREVKALLEKKEDPVRRDPVRIDPAGLNPTQAPLKVKPTDSSESEGLDF</sequence>
<comment type="subcellular location">
    <subcellularLocation>
        <location evidence="1">Cell membrane</location>
        <topology evidence="1">Multi-pass membrane protein</topology>
    </subcellularLocation>
</comment>
<dbReference type="InterPro" id="IPR051539">
    <property type="entry name" value="T4SS-coupling_protein"/>
</dbReference>
<keyword evidence="5" id="KW-0472">Membrane</keyword>
<feature type="domain" description="TraD/TraG TraM recognition site" evidence="7">
    <location>
        <begin position="12"/>
        <end position="100"/>
    </location>
</feature>
<evidence type="ECO:0000256" key="3">
    <source>
        <dbReference type="ARBA" id="ARBA00022692"/>
    </source>
</evidence>
<evidence type="ECO:0000256" key="6">
    <source>
        <dbReference type="SAM" id="MobiDB-lite"/>
    </source>
</evidence>